<evidence type="ECO:0000313" key="6">
    <source>
        <dbReference type="Proteomes" id="UP000219327"/>
    </source>
</evidence>
<dbReference type="PRINTS" id="PR00081">
    <property type="entry name" value="GDHRDH"/>
</dbReference>
<protein>
    <submittedName>
        <fullName evidence="5">3-oxoacyl-ACP reductase</fullName>
    </submittedName>
</protein>
<dbReference type="PANTHER" id="PTHR43618">
    <property type="entry name" value="7-ALPHA-HYDROXYSTEROID DEHYDROGENASE"/>
    <property type="match status" value="1"/>
</dbReference>
<dbReference type="SUPFAM" id="SSF51735">
    <property type="entry name" value="NAD(P)-binding Rossmann-fold domains"/>
    <property type="match status" value="1"/>
</dbReference>
<evidence type="ECO:0000313" key="5">
    <source>
        <dbReference type="EMBL" id="PDH40425.1"/>
    </source>
</evidence>
<dbReference type="InterPro" id="IPR036291">
    <property type="entry name" value="NAD(P)-bd_dom_sf"/>
</dbReference>
<dbReference type="PANTHER" id="PTHR43618:SF8">
    <property type="entry name" value="7ALPHA-HYDROXYSTEROID DEHYDROGENASE"/>
    <property type="match status" value="1"/>
</dbReference>
<dbReference type="EMBL" id="NTKD01000012">
    <property type="protein sequence ID" value="PDH40425.1"/>
    <property type="molecule type" value="Genomic_DNA"/>
</dbReference>
<dbReference type="PRINTS" id="PR00080">
    <property type="entry name" value="SDRFAMILY"/>
</dbReference>
<dbReference type="Gene3D" id="3.40.50.720">
    <property type="entry name" value="NAD(P)-binding Rossmann-like Domain"/>
    <property type="match status" value="1"/>
</dbReference>
<dbReference type="Pfam" id="PF00106">
    <property type="entry name" value="adh_short"/>
    <property type="match status" value="1"/>
</dbReference>
<comment type="caution">
    <text evidence="5">The sequence shown here is derived from an EMBL/GenBank/DDBJ whole genome shotgun (WGS) entry which is preliminary data.</text>
</comment>
<name>A0A2A5WV67_9GAMM</name>
<reference evidence="5 6" key="1">
    <citation type="submission" date="2017-08" db="EMBL/GenBank/DDBJ databases">
        <title>Fine stratification of microbial communities through a metagenomic profile of the photic zone.</title>
        <authorList>
            <person name="Haro-Moreno J.M."/>
            <person name="Lopez-Perez M."/>
            <person name="De La Torre J."/>
            <person name="Picazo A."/>
            <person name="Camacho A."/>
            <person name="Rodriguez-Valera F."/>
        </authorList>
    </citation>
    <scope>NUCLEOTIDE SEQUENCE [LARGE SCALE GENOMIC DNA]</scope>
    <source>
        <strain evidence="5">MED-G24</strain>
    </source>
</reference>
<dbReference type="GO" id="GO:0005829">
    <property type="term" value="C:cytosol"/>
    <property type="evidence" value="ECO:0007669"/>
    <property type="project" value="TreeGrafter"/>
</dbReference>
<keyword evidence="3" id="KW-0560">Oxidoreductase</keyword>
<accession>A0A2A5WV67</accession>
<dbReference type="FunFam" id="3.40.50.720:FF:000084">
    <property type="entry name" value="Short-chain dehydrogenase reductase"/>
    <property type="match status" value="1"/>
</dbReference>
<evidence type="ECO:0000256" key="1">
    <source>
        <dbReference type="ARBA" id="ARBA00006484"/>
    </source>
</evidence>
<dbReference type="AlphaFoldDB" id="A0A2A5WV67"/>
<organism evidence="5 6">
    <name type="scientific">OM182 bacterium MED-G24</name>
    <dbReference type="NCBI Taxonomy" id="1986255"/>
    <lineage>
        <taxon>Bacteria</taxon>
        <taxon>Pseudomonadati</taxon>
        <taxon>Pseudomonadota</taxon>
        <taxon>Gammaproteobacteria</taxon>
        <taxon>OMG group</taxon>
        <taxon>OM182 clade</taxon>
    </lineage>
</organism>
<evidence type="ECO:0000256" key="2">
    <source>
        <dbReference type="ARBA" id="ARBA00022857"/>
    </source>
</evidence>
<dbReference type="InterPro" id="IPR002347">
    <property type="entry name" value="SDR_fam"/>
</dbReference>
<dbReference type="InterPro" id="IPR052178">
    <property type="entry name" value="Sec_Metab_Biosynth_SDR"/>
</dbReference>
<dbReference type="Proteomes" id="UP000219327">
    <property type="component" value="Unassembled WGS sequence"/>
</dbReference>
<evidence type="ECO:0000256" key="3">
    <source>
        <dbReference type="ARBA" id="ARBA00023002"/>
    </source>
</evidence>
<keyword evidence="2" id="KW-0521">NADP</keyword>
<proteinExistence type="inferred from homology"/>
<dbReference type="GO" id="GO:0008709">
    <property type="term" value="F:cholate 7-alpha-dehydrogenase (NAD+) activity"/>
    <property type="evidence" value="ECO:0007669"/>
    <property type="project" value="TreeGrafter"/>
</dbReference>
<sequence length="277" mass="29212">MRRFRNRSIGVCVQDLFSVAGKVALVTGGSRGIGEMIAAGFLANGVKTYISSRKADVCDATAARLMNEFGGECISIPADCSNLPGIEGLVAAITERESQLDILVNNAGASWGDPLDEFPESGWDKVMDVNVKGIFFLTQKCLPLLRTSANPETPARVINIGSIDGIKTPGFDNFSYGPSKAAVHHMTRQMAAHLVRENIIVNAIAPGPFPSWMLSTGVGFGGETEGVDWDRVGESNPSRRVGAAEDIAGLAIYLSSRAGQYTVGDVITCDGGSVAVS</sequence>
<comment type="similarity">
    <text evidence="1 4">Belongs to the short-chain dehydrogenases/reductases (SDR) family.</text>
</comment>
<gene>
    <name evidence="5" type="ORF">CNE99_03570</name>
</gene>
<evidence type="ECO:0000256" key="4">
    <source>
        <dbReference type="RuleBase" id="RU000363"/>
    </source>
</evidence>